<keyword evidence="3" id="KW-1185">Reference proteome</keyword>
<dbReference type="Proteomes" id="UP000594262">
    <property type="component" value="Unplaced"/>
</dbReference>
<organism evidence="2 3">
    <name type="scientific">Clytia hemisphaerica</name>
    <dbReference type="NCBI Taxonomy" id="252671"/>
    <lineage>
        <taxon>Eukaryota</taxon>
        <taxon>Metazoa</taxon>
        <taxon>Cnidaria</taxon>
        <taxon>Hydrozoa</taxon>
        <taxon>Hydroidolina</taxon>
        <taxon>Leptothecata</taxon>
        <taxon>Obeliida</taxon>
        <taxon>Clytiidae</taxon>
        <taxon>Clytia</taxon>
    </lineage>
</organism>
<feature type="region of interest" description="Disordered" evidence="1">
    <location>
        <begin position="95"/>
        <end position="114"/>
    </location>
</feature>
<dbReference type="EnsemblMetazoa" id="CLYHEMT022372.1">
    <property type="protein sequence ID" value="CLYHEMP022372.1"/>
    <property type="gene ID" value="CLYHEMG022372"/>
</dbReference>
<name>A0A7M5XF64_9CNID</name>
<dbReference type="AlphaFoldDB" id="A0A7M5XF64"/>
<proteinExistence type="predicted"/>
<accession>A0A7M5XF64</accession>
<evidence type="ECO:0000313" key="3">
    <source>
        <dbReference type="Proteomes" id="UP000594262"/>
    </source>
</evidence>
<evidence type="ECO:0000256" key="1">
    <source>
        <dbReference type="SAM" id="MobiDB-lite"/>
    </source>
</evidence>
<sequence>MYKDPILQQYTEKKSKEVTIPESVVSTLVRGTISNMVTGCQGVPGRDYPHSHEIIAVAKHLTDIYPCLERIKPNGKPTKGVFLAKLQKRLRNVKLVKNPQGKIPQRSKLYKKENGQLDSDKIDERKNQQHQQQQQNHKTTNLRTQVPAQKSLNFEDNDEELFQHVQNIVQITQTDSDALDRYSVYLDRELESSKPDDETLTRYCDLLFESRRETILGVNYERWMSLIKSNHKVLVQQPMQLIIEVGRIFHQETKMFTQEVIKRLSVLTDSLLPYVYTKFNTNKSLIETLHNPNFNISWTKLVSILSVIDVLFDGKKKKKSIVQLIHDEDDPNIKRKLLLPELPGL</sequence>
<reference evidence="2" key="1">
    <citation type="submission" date="2021-01" db="UniProtKB">
        <authorList>
            <consortium name="EnsemblMetazoa"/>
        </authorList>
    </citation>
    <scope>IDENTIFICATION</scope>
</reference>
<protein>
    <submittedName>
        <fullName evidence="2">Uncharacterized protein</fullName>
    </submittedName>
</protein>
<feature type="region of interest" description="Disordered" evidence="1">
    <location>
        <begin position="123"/>
        <end position="144"/>
    </location>
</feature>
<evidence type="ECO:0000313" key="2">
    <source>
        <dbReference type="EnsemblMetazoa" id="CLYHEMP022372.1"/>
    </source>
</evidence>